<dbReference type="InterPro" id="IPR013762">
    <property type="entry name" value="Integrase-like_cat_sf"/>
</dbReference>
<dbReference type="AlphaFoldDB" id="A0A107GBR3"/>
<dbReference type="InterPro" id="IPR010998">
    <property type="entry name" value="Integrase_recombinase_N"/>
</dbReference>
<name>A0A107GBR3_9BURK</name>
<evidence type="ECO:0000256" key="2">
    <source>
        <dbReference type="ARBA" id="ARBA00022908"/>
    </source>
</evidence>
<feature type="domain" description="Core-binding (CB)" evidence="7">
    <location>
        <begin position="111"/>
        <end position="190"/>
    </location>
</feature>
<gene>
    <name evidence="8" type="ORF">WL73_07025</name>
</gene>
<dbReference type="Gene3D" id="1.10.443.10">
    <property type="entry name" value="Intergrase catalytic core"/>
    <property type="match status" value="1"/>
</dbReference>
<keyword evidence="3 5" id="KW-0238">DNA-binding</keyword>
<dbReference type="PANTHER" id="PTHR30349">
    <property type="entry name" value="PHAGE INTEGRASE-RELATED"/>
    <property type="match status" value="1"/>
</dbReference>
<dbReference type="PROSITE" id="PS51900">
    <property type="entry name" value="CB"/>
    <property type="match status" value="1"/>
</dbReference>
<dbReference type="SUPFAM" id="SSF56349">
    <property type="entry name" value="DNA breaking-rejoining enzymes"/>
    <property type="match status" value="1"/>
</dbReference>
<evidence type="ECO:0000256" key="5">
    <source>
        <dbReference type="PROSITE-ProRule" id="PRU01248"/>
    </source>
</evidence>
<dbReference type="RefSeq" id="WP_060199760.1">
    <property type="nucleotide sequence ID" value="NZ_LPHE01000058.1"/>
</dbReference>
<dbReference type="GO" id="GO:0006310">
    <property type="term" value="P:DNA recombination"/>
    <property type="evidence" value="ECO:0007669"/>
    <property type="project" value="UniProtKB-KW"/>
</dbReference>
<dbReference type="Pfam" id="PF00589">
    <property type="entry name" value="Phage_integrase"/>
    <property type="match status" value="1"/>
</dbReference>
<dbReference type="InterPro" id="IPR038488">
    <property type="entry name" value="Integrase_DNA-bd_sf"/>
</dbReference>
<dbReference type="InterPro" id="IPR044068">
    <property type="entry name" value="CB"/>
</dbReference>
<protein>
    <recommendedName>
        <fullName evidence="10">Integrase</fullName>
    </recommendedName>
</protein>
<dbReference type="InterPro" id="IPR002104">
    <property type="entry name" value="Integrase_catalytic"/>
</dbReference>
<evidence type="ECO:0000313" key="9">
    <source>
        <dbReference type="Proteomes" id="UP000062998"/>
    </source>
</evidence>
<dbReference type="CDD" id="cd00796">
    <property type="entry name" value="INT_Rci_Hp1_C"/>
    <property type="match status" value="1"/>
</dbReference>
<dbReference type="GO" id="GO:0003677">
    <property type="term" value="F:DNA binding"/>
    <property type="evidence" value="ECO:0007669"/>
    <property type="project" value="UniProtKB-UniRule"/>
</dbReference>
<dbReference type="GO" id="GO:0015074">
    <property type="term" value="P:DNA integration"/>
    <property type="evidence" value="ECO:0007669"/>
    <property type="project" value="UniProtKB-KW"/>
</dbReference>
<evidence type="ECO:0000256" key="3">
    <source>
        <dbReference type="ARBA" id="ARBA00023125"/>
    </source>
</evidence>
<dbReference type="InterPro" id="IPR057084">
    <property type="entry name" value="Int_N"/>
</dbReference>
<proteinExistence type="inferred from homology"/>
<accession>A0A107GBR3</accession>
<dbReference type="Pfam" id="PF24624">
    <property type="entry name" value="Int_N"/>
    <property type="match status" value="1"/>
</dbReference>
<evidence type="ECO:0000259" key="7">
    <source>
        <dbReference type="PROSITE" id="PS51900"/>
    </source>
</evidence>
<dbReference type="EMBL" id="LPIX01000025">
    <property type="protein sequence ID" value="KWE08951.1"/>
    <property type="molecule type" value="Genomic_DNA"/>
</dbReference>
<comment type="caution">
    <text evidence="8">The sequence shown here is derived from an EMBL/GenBank/DDBJ whole genome shotgun (WGS) entry which is preliminary data.</text>
</comment>
<dbReference type="PANTHER" id="PTHR30349:SF64">
    <property type="entry name" value="PROPHAGE INTEGRASE INTD-RELATED"/>
    <property type="match status" value="1"/>
</dbReference>
<evidence type="ECO:0000313" key="8">
    <source>
        <dbReference type="EMBL" id="KWE08951.1"/>
    </source>
</evidence>
<dbReference type="Gene3D" id="1.10.150.130">
    <property type="match status" value="1"/>
</dbReference>
<comment type="similarity">
    <text evidence="1">Belongs to the 'phage' integrase family.</text>
</comment>
<dbReference type="Proteomes" id="UP000062998">
    <property type="component" value="Unassembled WGS sequence"/>
</dbReference>
<evidence type="ECO:0008006" key="10">
    <source>
        <dbReference type="Google" id="ProtNLM"/>
    </source>
</evidence>
<evidence type="ECO:0000259" key="6">
    <source>
        <dbReference type="PROSITE" id="PS51898"/>
    </source>
</evidence>
<sequence>MVQRYKIDRAFLRAITPTGGYQDYADSELRGFAVKVAPGGTISYTIRWRKPDGGHARRVIGYFPAMNPGDARELARKEMRNVDRKGETATETLERRRRMAEEARVIGTGFTLGTFLEQRYGAWLLANNKSGQATLTRLQKAFSEFQDRQLNDFNAWIIEKWRSDRLKAGLSAATTNRDLAALRGLFSRAVEWDLIADHPLAKVKSLRESGGKIRWLAADEEIRLRNALDAREERERAGRDNANKWRELRGHELYPDLRAVTFVDYIKPSVLLSMNTGLRRGELFSLRRQDINLERAVLTVRDENSKSGKTRHIPLNDEALTAMRAWLEQTSTELVFPNPDGERLTTTKTAWLKLLKDAEITQFRWHDMRHHFASRLVMAGVDLNTVRELLGHADLKMTLRYAHLAPEYKAAAVAKLSKPVIDNVVSLNADQANG</sequence>
<evidence type="ECO:0000256" key="4">
    <source>
        <dbReference type="ARBA" id="ARBA00023172"/>
    </source>
</evidence>
<dbReference type="Gene3D" id="3.30.160.390">
    <property type="entry name" value="Integrase, DNA-binding domain"/>
    <property type="match status" value="1"/>
</dbReference>
<feature type="domain" description="Tyr recombinase" evidence="6">
    <location>
        <begin position="243"/>
        <end position="414"/>
    </location>
</feature>
<dbReference type="InterPro" id="IPR050090">
    <property type="entry name" value="Tyrosine_recombinase_XerCD"/>
</dbReference>
<evidence type="ECO:0000256" key="1">
    <source>
        <dbReference type="ARBA" id="ARBA00008857"/>
    </source>
</evidence>
<dbReference type="InterPro" id="IPR011010">
    <property type="entry name" value="DNA_brk_join_enz"/>
</dbReference>
<organism evidence="8 9">
    <name type="scientific">Burkholderia ubonensis</name>
    <dbReference type="NCBI Taxonomy" id="101571"/>
    <lineage>
        <taxon>Bacteria</taxon>
        <taxon>Pseudomonadati</taxon>
        <taxon>Pseudomonadota</taxon>
        <taxon>Betaproteobacteria</taxon>
        <taxon>Burkholderiales</taxon>
        <taxon>Burkholderiaceae</taxon>
        <taxon>Burkholderia</taxon>
        <taxon>Burkholderia cepacia complex</taxon>
    </lineage>
</organism>
<keyword evidence="2" id="KW-0229">DNA integration</keyword>
<reference evidence="8 9" key="1">
    <citation type="submission" date="2015-11" db="EMBL/GenBank/DDBJ databases">
        <title>Expanding the genomic diversity of Burkholderia species for the development of highly accurate diagnostics.</title>
        <authorList>
            <person name="Sahl J."/>
            <person name="Keim P."/>
            <person name="Wagner D."/>
        </authorList>
    </citation>
    <scope>NUCLEOTIDE SEQUENCE [LARGE SCALE GENOMIC DNA]</scope>
    <source>
        <strain evidence="8 9">MSMB2167WGS</strain>
    </source>
</reference>
<keyword evidence="4" id="KW-0233">DNA recombination</keyword>
<dbReference type="PROSITE" id="PS51898">
    <property type="entry name" value="TYR_RECOMBINASE"/>
    <property type="match status" value="1"/>
</dbReference>